<dbReference type="EMBL" id="LUGG01000032">
    <property type="protein sequence ID" value="OBZ66286.1"/>
    <property type="molecule type" value="Genomic_DNA"/>
</dbReference>
<feature type="transmembrane region" description="Helical" evidence="1">
    <location>
        <begin position="6"/>
        <end position="31"/>
    </location>
</feature>
<dbReference type="Proteomes" id="UP000092993">
    <property type="component" value="Unassembled WGS sequence"/>
</dbReference>
<keyword evidence="1" id="KW-1133">Transmembrane helix</keyword>
<evidence type="ECO:0000313" key="3">
    <source>
        <dbReference type="Proteomes" id="UP000092993"/>
    </source>
</evidence>
<proteinExistence type="predicted"/>
<accession>A0A1C7LPX5</accession>
<sequence length="98" mass="10823">MHFAAVILGGIGGLICYIPSILAILSFLWIFNIDIRYPSQSRSSIRSWAGVVRSLLRDEASAARLGIVLVLFIHNLSKLRLMPRYLSSNSISSCITNS</sequence>
<keyword evidence="1" id="KW-0812">Transmembrane</keyword>
<evidence type="ECO:0000256" key="1">
    <source>
        <dbReference type="SAM" id="Phobius"/>
    </source>
</evidence>
<keyword evidence="1" id="KW-0472">Membrane</keyword>
<dbReference type="AlphaFoldDB" id="A0A1C7LPX5"/>
<comment type="caution">
    <text evidence="2">The sequence shown here is derived from an EMBL/GenBank/DDBJ whole genome shotgun (WGS) entry which is preliminary data.</text>
</comment>
<reference evidence="2 3" key="1">
    <citation type="submission" date="2016-03" db="EMBL/GenBank/DDBJ databases">
        <title>Whole genome sequencing of Grifola frondosa 9006-11.</title>
        <authorList>
            <person name="Min B."/>
            <person name="Park H."/>
            <person name="Kim J.-G."/>
            <person name="Cho H."/>
            <person name="Oh Y.-L."/>
            <person name="Kong W.-S."/>
            <person name="Choi I.-G."/>
        </authorList>
    </citation>
    <scope>NUCLEOTIDE SEQUENCE [LARGE SCALE GENOMIC DNA]</scope>
    <source>
        <strain evidence="2 3">9006-11</strain>
    </source>
</reference>
<gene>
    <name evidence="2" type="ORF">A0H81_13838</name>
</gene>
<keyword evidence="3" id="KW-1185">Reference proteome</keyword>
<organism evidence="2 3">
    <name type="scientific">Grifola frondosa</name>
    <name type="common">Maitake</name>
    <name type="synonym">Polyporus frondosus</name>
    <dbReference type="NCBI Taxonomy" id="5627"/>
    <lineage>
        <taxon>Eukaryota</taxon>
        <taxon>Fungi</taxon>
        <taxon>Dikarya</taxon>
        <taxon>Basidiomycota</taxon>
        <taxon>Agaricomycotina</taxon>
        <taxon>Agaricomycetes</taxon>
        <taxon>Polyporales</taxon>
        <taxon>Grifolaceae</taxon>
        <taxon>Grifola</taxon>
    </lineage>
</organism>
<evidence type="ECO:0000313" key="2">
    <source>
        <dbReference type="EMBL" id="OBZ66286.1"/>
    </source>
</evidence>
<name>A0A1C7LPX5_GRIFR</name>
<protein>
    <submittedName>
        <fullName evidence="2">Uncharacterized protein</fullName>
    </submittedName>
</protein>